<gene>
    <name evidence="2" type="ORF">TSPI_10524</name>
</gene>
<comment type="caution">
    <text evidence="2">The sequence shown here is derived from an EMBL/GenBank/DDBJ whole genome shotgun (WGS) entry which is preliminary data.</text>
</comment>
<name>A0ABR3KM41_TRISP</name>
<keyword evidence="3" id="KW-1185">Reference proteome</keyword>
<comment type="similarity">
    <text evidence="1">Belongs to the FAM136 family.</text>
</comment>
<dbReference type="InterPro" id="IPR008560">
    <property type="entry name" value="DUF842_euk"/>
</dbReference>
<dbReference type="PANTHER" id="PTHR21096">
    <property type="entry name" value="PROTEIN FAM136A"/>
    <property type="match status" value="1"/>
</dbReference>
<dbReference type="Pfam" id="PF05811">
    <property type="entry name" value="DUF842"/>
    <property type="match status" value="1"/>
</dbReference>
<evidence type="ECO:0000313" key="2">
    <source>
        <dbReference type="EMBL" id="KAL1241453.1"/>
    </source>
</evidence>
<sequence>MSMNFLIKNKSIASTALVKMTDSIQKKIQEATDEMLDSLDREYLRKLQKQMYLCSSDCCDDGKASMESMQHCVTQCARRVHMVQQYMTNELQNFQDRLNRCSMQCKDAVEDKLNSKSKNETKSVTAMEKMFNECVSKCAEDHVNLLPRIKRRAVDYIKSLE</sequence>
<dbReference type="Proteomes" id="UP001558632">
    <property type="component" value="Unassembled WGS sequence"/>
</dbReference>
<accession>A0ABR3KM41</accession>
<dbReference type="EMBL" id="JBEUSY010000251">
    <property type="protein sequence ID" value="KAL1241453.1"/>
    <property type="molecule type" value="Genomic_DNA"/>
</dbReference>
<proteinExistence type="inferred from homology"/>
<organism evidence="2 3">
    <name type="scientific">Trichinella spiralis</name>
    <name type="common">Trichina worm</name>
    <dbReference type="NCBI Taxonomy" id="6334"/>
    <lineage>
        <taxon>Eukaryota</taxon>
        <taxon>Metazoa</taxon>
        <taxon>Ecdysozoa</taxon>
        <taxon>Nematoda</taxon>
        <taxon>Enoplea</taxon>
        <taxon>Dorylaimia</taxon>
        <taxon>Trichinellida</taxon>
        <taxon>Trichinellidae</taxon>
        <taxon>Trichinella</taxon>
    </lineage>
</organism>
<protein>
    <recommendedName>
        <fullName evidence="4">Protein FAM136A</fullName>
    </recommendedName>
</protein>
<evidence type="ECO:0008006" key="4">
    <source>
        <dbReference type="Google" id="ProtNLM"/>
    </source>
</evidence>
<dbReference type="PANTHER" id="PTHR21096:SF0">
    <property type="entry name" value="PROTEIN FAM136A"/>
    <property type="match status" value="1"/>
</dbReference>
<reference evidence="2 3" key="1">
    <citation type="submission" date="2024-07" db="EMBL/GenBank/DDBJ databases">
        <title>Enhanced genomic and transcriptomic resources for Trichinella pseudospiralis and T. spiralis underpin the discovery of pronounced molecular differences between stages and species.</title>
        <authorList>
            <person name="Pasi K.K."/>
            <person name="La Rosa G."/>
            <person name="Gomez-Morales M.A."/>
            <person name="Tosini F."/>
            <person name="Sumanam S."/>
            <person name="Young N.D."/>
            <person name="Chang B.C."/>
            <person name="Robin G.B."/>
        </authorList>
    </citation>
    <scope>NUCLEOTIDE SEQUENCE [LARGE SCALE GENOMIC DNA]</scope>
    <source>
        <strain evidence="2">ISS534</strain>
    </source>
</reference>
<evidence type="ECO:0000256" key="1">
    <source>
        <dbReference type="ARBA" id="ARBA00009952"/>
    </source>
</evidence>
<evidence type="ECO:0000313" key="3">
    <source>
        <dbReference type="Proteomes" id="UP001558632"/>
    </source>
</evidence>